<name>A0ACC1R138_9HYPO</name>
<dbReference type="EMBL" id="JANAKD010000158">
    <property type="protein sequence ID" value="KAJ3496818.1"/>
    <property type="molecule type" value="Genomic_DNA"/>
</dbReference>
<evidence type="ECO:0000313" key="1">
    <source>
        <dbReference type="EMBL" id="KAJ3496818.1"/>
    </source>
</evidence>
<accession>A0ACC1R138</accession>
<protein>
    <submittedName>
        <fullName evidence="1">Uncharacterized protein</fullName>
    </submittedName>
</protein>
<gene>
    <name evidence="1" type="ORF">NLG97_g2372</name>
</gene>
<reference evidence="1" key="1">
    <citation type="submission" date="2022-07" db="EMBL/GenBank/DDBJ databases">
        <title>Genome Sequence of Lecanicillium saksenae.</title>
        <authorList>
            <person name="Buettner E."/>
        </authorList>
    </citation>
    <scope>NUCLEOTIDE SEQUENCE</scope>
    <source>
        <strain evidence="1">VT-O1</strain>
    </source>
</reference>
<dbReference type="Proteomes" id="UP001148737">
    <property type="component" value="Unassembled WGS sequence"/>
</dbReference>
<organism evidence="1 2">
    <name type="scientific">Lecanicillium saksenae</name>
    <dbReference type="NCBI Taxonomy" id="468837"/>
    <lineage>
        <taxon>Eukaryota</taxon>
        <taxon>Fungi</taxon>
        <taxon>Dikarya</taxon>
        <taxon>Ascomycota</taxon>
        <taxon>Pezizomycotina</taxon>
        <taxon>Sordariomycetes</taxon>
        <taxon>Hypocreomycetidae</taxon>
        <taxon>Hypocreales</taxon>
        <taxon>Cordycipitaceae</taxon>
        <taxon>Lecanicillium</taxon>
    </lineage>
</organism>
<sequence>MGGPKHAGTVPLPRICGFAEEFFFAHKLKADDEQKMSSMLGNPRFQKGNRAARSYANLVVLFRLLLFYGALKHHPQFWEWIAKDWGIAADRGSGPVASIANFYSDARYAALGRNDQRLSLLVRLVDEWLMIRPRPEFPISESLDDATVQNTRRAWLQIRDWHVDMLMDAKLPACLVGVETPTKIVTSLWETDPEVAALLKEIKTTRKPKAYLNKTAVSKSPSVRSLPIGFEKPRKRKNSLSEGEIDETASSFTYTDPMFDERSFSPHAESNWHPGLFSVPVGHQQKRIKLYGSNSVPQNHVTKSAESFDLIDFTPTEPRSPAISQAPAPASQPMPQPAQSTMPQLDFFCPNPPPIDFDILESPETAQPSVRPPPGLVKQVSPQFDYNGDIKSPKVAPPTVLRPPPGLVQMKEPQFDYSGASDPVPDMRDVLKTEMQKIAGQIRRHREHIRVRVDTETTGCVPLTRGPDANGGTAAIQVVGGLVASEERELYESRLRDMEARMAALERAHREDSNWARAMGNFLYDANEQSLKSLRAVFAFMETLQQTSSALLEGDGKRNQFDSS</sequence>
<evidence type="ECO:0000313" key="2">
    <source>
        <dbReference type="Proteomes" id="UP001148737"/>
    </source>
</evidence>
<comment type="caution">
    <text evidence="1">The sequence shown here is derived from an EMBL/GenBank/DDBJ whole genome shotgun (WGS) entry which is preliminary data.</text>
</comment>
<proteinExistence type="predicted"/>
<keyword evidence="2" id="KW-1185">Reference proteome</keyword>